<dbReference type="GO" id="GO:0006635">
    <property type="term" value="P:fatty acid beta-oxidation"/>
    <property type="evidence" value="ECO:0007669"/>
    <property type="project" value="TreeGrafter"/>
</dbReference>
<dbReference type="EMBL" id="BJWL01000020">
    <property type="protein sequence ID" value="GFZ09042.1"/>
    <property type="molecule type" value="Genomic_DNA"/>
</dbReference>
<evidence type="ECO:0000256" key="4">
    <source>
        <dbReference type="RuleBase" id="RU003707"/>
    </source>
</evidence>
<dbReference type="CDD" id="cd06558">
    <property type="entry name" value="crotonase-like"/>
    <property type="match status" value="1"/>
</dbReference>
<dbReference type="Proteomes" id="UP000585474">
    <property type="component" value="Unassembled WGS sequence"/>
</dbReference>
<dbReference type="GO" id="GO:0016853">
    <property type="term" value="F:isomerase activity"/>
    <property type="evidence" value="ECO:0007669"/>
    <property type="project" value="UniProtKB-KW"/>
</dbReference>
<dbReference type="OrthoDB" id="1734028at2759"/>
<protein>
    <submittedName>
        <fullName evidence="5">Multifunctional protein 2</fullName>
    </submittedName>
</protein>
<evidence type="ECO:0000313" key="6">
    <source>
        <dbReference type="Proteomes" id="UP000585474"/>
    </source>
</evidence>
<name>A0A7J0GE92_9ERIC</name>
<dbReference type="SUPFAM" id="SSF52096">
    <property type="entry name" value="ClpP/crotonase"/>
    <property type="match status" value="1"/>
</dbReference>
<sequence>MLAISHFDALKTYYRAFKQSYDQALQRDDVKAIVVTGAKGKFSGGFDITAFGGFQGGKIPAPKPGFISVEILTDTLEAARKPSVAAIDGLALGGGLEVAMACHARISTSNAQLGLPELQLGVIPGFGDERKKIEDRHLRWSYGGAGGCSQSPVSKGSVATQKTMRSAARAVFGKTALRRLQLGASEDAPTVVSMSRRLTQPLSYGPGLVALSSCCRRLDLDMGTVRRSFNVQVTVCPLTSLGNAADRCYSSNSGAVTPSELAKQRHLRTLCFCQLSRPRPVSPDEMGSGCHIGWKSLGLGARSGLVWNMELNRAQLLVHDDATLNQFMTNHGIPEDIQIELVHLSDHANLPLDPILQGKELVDRFLEHQIDLLPCPVLVIYRAFVLPFELPFALGGCTCVSFCLSDVILQLSEHFDPRHEVPEIGWRAERQDFSKSFTKELTRACRLATANSFETFFYLIISFPITLAVIAE</sequence>
<dbReference type="InterPro" id="IPR018376">
    <property type="entry name" value="Enoyl-CoA_hyd/isom_CS"/>
</dbReference>
<dbReference type="GO" id="GO:0005777">
    <property type="term" value="C:peroxisome"/>
    <property type="evidence" value="ECO:0007669"/>
    <property type="project" value="TreeGrafter"/>
</dbReference>
<dbReference type="GO" id="GO:0003857">
    <property type="term" value="F:(3S)-3-hydroxyacyl-CoA dehydrogenase (NAD+) activity"/>
    <property type="evidence" value="ECO:0007669"/>
    <property type="project" value="TreeGrafter"/>
</dbReference>
<keyword evidence="3" id="KW-0511">Multifunctional enzyme</keyword>
<keyword evidence="1" id="KW-0413">Isomerase</keyword>
<comment type="similarity">
    <text evidence="4">Belongs to the enoyl-CoA hydratase/isomerase family.</text>
</comment>
<comment type="caution">
    <text evidence="5">The sequence shown here is derived from an EMBL/GenBank/DDBJ whole genome shotgun (WGS) entry which is preliminary data.</text>
</comment>
<dbReference type="GO" id="GO:0016829">
    <property type="term" value="F:lyase activity"/>
    <property type="evidence" value="ECO:0007669"/>
    <property type="project" value="UniProtKB-KW"/>
</dbReference>
<evidence type="ECO:0000256" key="1">
    <source>
        <dbReference type="ARBA" id="ARBA00023235"/>
    </source>
</evidence>
<dbReference type="Pfam" id="PF00378">
    <property type="entry name" value="ECH_1"/>
    <property type="match status" value="1"/>
</dbReference>
<dbReference type="PANTHER" id="PTHR23309">
    <property type="entry name" value="3-HYDROXYACYL-COA DEHYROGENASE"/>
    <property type="match status" value="1"/>
</dbReference>
<dbReference type="PROSITE" id="PS00166">
    <property type="entry name" value="ENOYL_COA_HYDRATASE"/>
    <property type="match status" value="1"/>
</dbReference>
<dbReference type="PANTHER" id="PTHR23309:SF9">
    <property type="entry name" value="PEROXISOMAL FATTY ACID BETA-OXIDATION MULTIFUNCTIONAL PROTEIN MFP2"/>
    <property type="match status" value="1"/>
</dbReference>
<evidence type="ECO:0000256" key="3">
    <source>
        <dbReference type="ARBA" id="ARBA00023268"/>
    </source>
</evidence>
<accession>A0A7J0GE92</accession>
<dbReference type="Gene3D" id="3.90.226.10">
    <property type="entry name" value="2-enoyl-CoA Hydratase, Chain A, domain 1"/>
    <property type="match status" value="1"/>
</dbReference>
<keyword evidence="2" id="KW-0456">Lyase</keyword>
<proteinExistence type="inferred from homology"/>
<dbReference type="InterPro" id="IPR029045">
    <property type="entry name" value="ClpP/crotonase-like_dom_sf"/>
</dbReference>
<dbReference type="InterPro" id="IPR001753">
    <property type="entry name" value="Enoyl-CoA_hydra/iso"/>
</dbReference>
<organism evidence="5 6">
    <name type="scientific">Actinidia rufa</name>
    <dbReference type="NCBI Taxonomy" id="165716"/>
    <lineage>
        <taxon>Eukaryota</taxon>
        <taxon>Viridiplantae</taxon>
        <taxon>Streptophyta</taxon>
        <taxon>Embryophyta</taxon>
        <taxon>Tracheophyta</taxon>
        <taxon>Spermatophyta</taxon>
        <taxon>Magnoliopsida</taxon>
        <taxon>eudicotyledons</taxon>
        <taxon>Gunneridae</taxon>
        <taxon>Pentapetalae</taxon>
        <taxon>asterids</taxon>
        <taxon>Ericales</taxon>
        <taxon>Actinidiaceae</taxon>
        <taxon>Actinidia</taxon>
    </lineage>
</organism>
<keyword evidence="6" id="KW-1185">Reference proteome</keyword>
<gene>
    <name evidence="5" type="ORF">Acr_20g0008500</name>
</gene>
<evidence type="ECO:0000256" key="2">
    <source>
        <dbReference type="ARBA" id="ARBA00023239"/>
    </source>
</evidence>
<evidence type="ECO:0000313" key="5">
    <source>
        <dbReference type="EMBL" id="GFZ09042.1"/>
    </source>
</evidence>
<dbReference type="AlphaFoldDB" id="A0A7J0GE92"/>
<reference evidence="5 6" key="1">
    <citation type="submission" date="2019-07" db="EMBL/GenBank/DDBJ databases">
        <title>De Novo Assembly of kiwifruit Actinidia rufa.</title>
        <authorList>
            <person name="Sugita-Konishi S."/>
            <person name="Sato K."/>
            <person name="Mori E."/>
            <person name="Abe Y."/>
            <person name="Kisaki G."/>
            <person name="Hamano K."/>
            <person name="Suezawa K."/>
            <person name="Otani M."/>
            <person name="Fukuda T."/>
            <person name="Manabe T."/>
            <person name="Gomi K."/>
            <person name="Tabuchi M."/>
            <person name="Akimitsu K."/>
            <person name="Kataoka I."/>
        </authorList>
    </citation>
    <scope>NUCLEOTIDE SEQUENCE [LARGE SCALE GENOMIC DNA]</scope>
    <source>
        <strain evidence="6">cv. Fuchu</strain>
    </source>
</reference>